<protein>
    <submittedName>
        <fullName evidence="5">GntR family transcriptional regulator</fullName>
    </submittedName>
</protein>
<dbReference type="RefSeq" id="WP_311670613.1">
    <property type="nucleotide sequence ID" value="NZ_JAVREO010000029.1"/>
</dbReference>
<reference evidence="6" key="1">
    <citation type="submission" date="2023-07" db="EMBL/GenBank/DDBJ databases">
        <title>30 novel species of actinomycetes from the DSMZ collection.</title>
        <authorList>
            <person name="Nouioui I."/>
        </authorList>
    </citation>
    <scope>NUCLEOTIDE SEQUENCE [LARGE SCALE GENOMIC DNA]</scope>
    <source>
        <strain evidence="6">DSM 44915</strain>
    </source>
</reference>
<dbReference type="SMART" id="SM00866">
    <property type="entry name" value="UTRA"/>
    <property type="match status" value="1"/>
</dbReference>
<dbReference type="InterPro" id="IPR000524">
    <property type="entry name" value="Tscrpt_reg_HTH_GntR"/>
</dbReference>
<proteinExistence type="predicted"/>
<dbReference type="InterPro" id="IPR011663">
    <property type="entry name" value="UTRA"/>
</dbReference>
<dbReference type="EMBL" id="JAVREO010000029">
    <property type="protein sequence ID" value="MDT0270548.1"/>
    <property type="molecule type" value="Genomic_DNA"/>
</dbReference>
<dbReference type="PRINTS" id="PR00035">
    <property type="entry name" value="HTHGNTR"/>
</dbReference>
<dbReference type="InterPro" id="IPR036390">
    <property type="entry name" value="WH_DNA-bd_sf"/>
</dbReference>
<evidence type="ECO:0000256" key="1">
    <source>
        <dbReference type="ARBA" id="ARBA00023015"/>
    </source>
</evidence>
<keyword evidence="6" id="KW-1185">Reference proteome</keyword>
<dbReference type="PANTHER" id="PTHR44846">
    <property type="entry name" value="MANNOSYL-D-GLYCERATE TRANSPORT/METABOLISM SYSTEM REPRESSOR MNGR-RELATED"/>
    <property type="match status" value="1"/>
</dbReference>
<dbReference type="InterPro" id="IPR036388">
    <property type="entry name" value="WH-like_DNA-bd_sf"/>
</dbReference>
<evidence type="ECO:0000256" key="3">
    <source>
        <dbReference type="ARBA" id="ARBA00023163"/>
    </source>
</evidence>
<dbReference type="SUPFAM" id="SSF46785">
    <property type="entry name" value="Winged helix' DNA-binding domain"/>
    <property type="match status" value="1"/>
</dbReference>
<evidence type="ECO:0000256" key="2">
    <source>
        <dbReference type="ARBA" id="ARBA00023125"/>
    </source>
</evidence>
<dbReference type="Gene3D" id="1.10.10.10">
    <property type="entry name" value="Winged helix-like DNA-binding domain superfamily/Winged helix DNA-binding domain"/>
    <property type="match status" value="1"/>
</dbReference>
<dbReference type="PANTHER" id="PTHR44846:SF17">
    <property type="entry name" value="GNTR-FAMILY TRANSCRIPTIONAL REGULATOR"/>
    <property type="match status" value="1"/>
</dbReference>
<dbReference type="SUPFAM" id="SSF64288">
    <property type="entry name" value="Chorismate lyase-like"/>
    <property type="match status" value="1"/>
</dbReference>
<dbReference type="InterPro" id="IPR028978">
    <property type="entry name" value="Chorismate_lyase_/UTRA_dom_sf"/>
</dbReference>
<evidence type="ECO:0000313" key="6">
    <source>
        <dbReference type="Proteomes" id="UP001183410"/>
    </source>
</evidence>
<organism evidence="5 6">
    <name type="scientific">Streptomyces chisholmiae</name>
    <dbReference type="NCBI Taxonomy" id="3075540"/>
    <lineage>
        <taxon>Bacteria</taxon>
        <taxon>Bacillati</taxon>
        <taxon>Actinomycetota</taxon>
        <taxon>Actinomycetes</taxon>
        <taxon>Kitasatosporales</taxon>
        <taxon>Streptomycetaceae</taxon>
        <taxon>Streptomyces</taxon>
    </lineage>
</organism>
<dbReference type="Pfam" id="PF00392">
    <property type="entry name" value="GntR"/>
    <property type="match status" value="1"/>
</dbReference>
<dbReference type="SMART" id="SM00345">
    <property type="entry name" value="HTH_GNTR"/>
    <property type="match status" value="1"/>
</dbReference>
<evidence type="ECO:0000313" key="5">
    <source>
        <dbReference type="EMBL" id="MDT0270548.1"/>
    </source>
</evidence>
<keyword evidence="2" id="KW-0238">DNA-binding</keyword>
<dbReference type="Proteomes" id="UP001183410">
    <property type="component" value="Unassembled WGS sequence"/>
</dbReference>
<dbReference type="Pfam" id="PF07702">
    <property type="entry name" value="UTRA"/>
    <property type="match status" value="1"/>
</dbReference>
<keyword evidence="3" id="KW-0804">Transcription</keyword>
<comment type="caution">
    <text evidence="5">The sequence shown here is derived from an EMBL/GenBank/DDBJ whole genome shotgun (WGS) entry which is preliminary data.</text>
</comment>
<name>A0ABU2K294_9ACTN</name>
<accession>A0ABU2K294</accession>
<evidence type="ECO:0000259" key="4">
    <source>
        <dbReference type="PROSITE" id="PS50949"/>
    </source>
</evidence>
<dbReference type="Gene3D" id="3.40.1410.10">
    <property type="entry name" value="Chorismate lyase-like"/>
    <property type="match status" value="1"/>
</dbReference>
<dbReference type="InterPro" id="IPR050679">
    <property type="entry name" value="Bact_HTH_transcr_reg"/>
</dbReference>
<feature type="domain" description="HTH gntR-type" evidence="4">
    <location>
        <begin position="11"/>
        <end position="79"/>
    </location>
</feature>
<gene>
    <name evidence="5" type="ORF">RM844_30175</name>
</gene>
<sequence length="256" mass="28750">MTTPEERADPRPIADTIAHEIRRLVMSGEWEPGRRLPTTEQLCRQFSTSNVTVQRALKKLKTEGFLVGHPGQGVFVRDKAPLEIAPASLMAPSGPGEPYSWISEAEKRSQKGSNRILEVAEVVPPRRVREVFGLEEDGRAQLRKRIGLLDNSPAEVVWSYYPLELAHGTRLADRRRIPGGSPALLEQMGYPTRGQDDIWGTRFATTEEYLLLELPGEIPVLDLFRVVFSDNRRPIEVTLLVKPGHIYKASYSITAD</sequence>
<dbReference type="CDD" id="cd07377">
    <property type="entry name" value="WHTH_GntR"/>
    <property type="match status" value="1"/>
</dbReference>
<dbReference type="PROSITE" id="PS50949">
    <property type="entry name" value="HTH_GNTR"/>
    <property type="match status" value="1"/>
</dbReference>
<keyword evidence="1" id="KW-0805">Transcription regulation</keyword>